<gene>
    <name evidence="4" type="ORF">THRCLA_22998</name>
</gene>
<dbReference type="GO" id="GO:0030248">
    <property type="term" value="F:cellulose binding"/>
    <property type="evidence" value="ECO:0007669"/>
    <property type="project" value="InterPro"/>
</dbReference>
<evidence type="ECO:0000259" key="3">
    <source>
        <dbReference type="PROSITE" id="PS51164"/>
    </source>
</evidence>
<name>A0A1V9YJK4_9STRA</name>
<dbReference type="EMBL" id="JNBS01003607">
    <property type="protein sequence ID" value="OQR85890.1"/>
    <property type="molecule type" value="Genomic_DNA"/>
</dbReference>
<dbReference type="SUPFAM" id="SSF57180">
    <property type="entry name" value="Cellulose-binding domain"/>
    <property type="match status" value="2"/>
</dbReference>
<organism evidence="4 5">
    <name type="scientific">Thraustotheca clavata</name>
    <dbReference type="NCBI Taxonomy" id="74557"/>
    <lineage>
        <taxon>Eukaryota</taxon>
        <taxon>Sar</taxon>
        <taxon>Stramenopiles</taxon>
        <taxon>Oomycota</taxon>
        <taxon>Saprolegniomycetes</taxon>
        <taxon>Saprolegniales</taxon>
        <taxon>Achlyaceae</taxon>
        <taxon>Thraustotheca</taxon>
    </lineage>
</organism>
<accession>A0A1V9YJK4</accession>
<keyword evidence="1 2" id="KW-0732">Signal</keyword>
<dbReference type="Pfam" id="PF00734">
    <property type="entry name" value="CBM_1"/>
    <property type="match status" value="2"/>
</dbReference>
<dbReference type="OrthoDB" id="2119228at2759"/>
<dbReference type="AlphaFoldDB" id="A0A1V9YJK4"/>
<evidence type="ECO:0000256" key="1">
    <source>
        <dbReference type="ARBA" id="ARBA00022729"/>
    </source>
</evidence>
<protein>
    <recommendedName>
        <fullName evidence="3">CBM1 domain-containing protein</fullName>
    </recommendedName>
</protein>
<dbReference type="STRING" id="74557.A0A1V9YJK4"/>
<dbReference type="Proteomes" id="UP000243217">
    <property type="component" value="Unassembled WGS sequence"/>
</dbReference>
<dbReference type="InterPro" id="IPR035971">
    <property type="entry name" value="CBD_sf"/>
</dbReference>
<evidence type="ECO:0000313" key="5">
    <source>
        <dbReference type="Proteomes" id="UP000243217"/>
    </source>
</evidence>
<keyword evidence="5" id="KW-1185">Reference proteome</keyword>
<reference evidence="4 5" key="1">
    <citation type="journal article" date="2014" name="Genome Biol. Evol.">
        <title>The secreted proteins of Achlya hypogyna and Thraustotheca clavata identify the ancestral oomycete secretome and reveal gene acquisitions by horizontal gene transfer.</title>
        <authorList>
            <person name="Misner I."/>
            <person name="Blouin N."/>
            <person name="Leonard G."/>
            <person name="Richards T.A."/>
            <person name="Lane C.E."/>
        </authorList>
    </citation>
    <scope>NUCLEOTIDE SEQUENCE [LARGE SCALE GENOMIC DNA]</scope>
    <source>
        <strain evidence="4 5">ATCC 34112</strain>
    </source>
</reference>
<sequence>MKTFAFTTLLTTSVIASNLHNMESQVDLLLQFGGKDFKGDTQCASGSYCKVFNEWYSQCQLGGDNAVGVWGQCGGDGYTGPTKCAEGCTSKKWSDNYSQCVPSSDNPTKISSNFVMSNGVCFDRTDNGTDYAVPGINSFEDCVNEVSTRGKTYATWNGKMCDMFKLVYSYKMNESCKSAAKFNPDKWDCQGNMDY</sequence>
<feature type="signal peptide" evidence="2">
    <location>
        <begin position="1"/>
        <end position="16"/>
    </location>
</feature>
<proteinExistence type="predicted"/>
<dbReference type="GO" id="GO:0005975">
    <property type="term" value="P:carbohydrate metabolic process"/>
    <property type="evidence" value="ECO:0007669"/>
    <property type="project" value="InterPro"/>
</dbReference>
<comment type="caution">
    <text evidence="4">The sequence shown here is derived from an EMBL/GenBank/DDBJ whole genome shotgun (WGS) entry which is preliminary data.</text>
</comment>
<feature type="domain" description="CBM1" evidence="3">
    <location>
        <begin position="24"/>
        <end position="60"/>
    </location>
</feature>
<dbReference type="InterPro" id="IPR000254">
    <property type="entry name" value="CBD"/>
</dbReference>
<feature type="chain" id="PRO_5010692367" description="CBM1 domain-containing protein" evidence="2">
    <location>
        <begin position="17"/>
        <end position="195"/>
    </location>
</feature>
<evidence type="ECO:0000313" key="4">
    <source>
        <dbReference type="EMBL" id="OQR85890.1"/>
    </source>
</evidence>
<evidence type="ECO:0000256" key="2">
    <source>
        <dbReference type="SAM" id="SignalP"/>
    </source>
</evidence>
<dbReference type="GO" id="GO:0005576">
    <property type="term" value="C:extracellular region"/>
    <property type="evidence" value="ECO:0007669"/>
    <property type="project" value="InterPro"/>
</dbReference>
<feature type="domain" description="CBM1" evidence="3">
    <location>
        <begin position="65"/>
        <end position="101"/>
    </location>
</feature>
<dbReference type="PROSITE" id="PS51164">
    <property type="entry name" value="CBM1_2"/>
    <property type="match status" value="2"/>
</dbReference>
<dbReference type="SMART" id="SM00236">
    <property type="entry name" value="fCBD"/>
    <property type="match status" value="2"/>
</dbReference>